<sequence>MRCMICECHFHLCPLLLIIPVGHSCVNFILCPLFLSSWDAAYERELQIFQESGDPGEIWFGEESVIRLIRWMEKQNIPLDSSVLDIGTGNGVLLVALVGIL</sequence>
<dbReference type="Gene3D" id="3.40.50.150">
    <property type="entry name" value="Vaccinia Virus protein VP39"/>
    <property type="match status" value="1"/>
</dbReference>
<dbReference type="Proteomes" id="UP000694393">
    <property type="component" value="Unplaced"/>
</dbReference>
<evidence type="ECO:0008006" key="3">
    <source>
        <dbReference type="Google" id="ProtNLM"/>
    </source>
</evidence>
<dbReference type="InterPro" id="IPR029063">
    <property type="entry name" value="SAM-dependent_MTases_sf"/>
</dbReference>
<evidence type="ECO:0000313" key="1">
    <source>
        <dbReference type="Ensembl" id="ENSPCEP00000015718.1"/>
    </source>
</evidence>
<reference evidence="1" key="1">
    <citation type="submission" date="2025-08" db="UniProtKB">
        <authorList>
            <consortium name="Ensembl"/>
        </authorList>
    </citation>
    <scope>IDENTIFICATION</scope>
</reference>
<proteinExistence type="predicted"/>
<keyword evidence="2" id="KW-1185">Reference proteome</keyword>
<evidence type="ECO:0000313" key="2">
    <source>
        <dbReference type="Proteomes" id="UP000694393"/>
    </source>
</evidence>
<dbReference type="SUPFAM" id="SSF53335">
    <property type="entry name" value="S-adenosyl-L-methionine-dependent methyltransferases"/>
    <property type="match status" value="1"/>
</dbReference>
<dbReference type="Ensembl" id="ENSPCET00000016273.1">
    <property type="protein sequence ID" value="ENSPCEP00000015718.1"/>
    <property type="gene ID" value="ENSPCEG00000012410.1"/>
</dbReference>
<accession>A0A8C8S468</accession>
<dbReference type="GO" id="GO:0005737">
    <property type="term" value="C:cytoplasm"/>
    <property type="evidence" value="ECO:0007669"/>
    <property type="project" value="TreeGrafter"/>
</dbReference>
<name>A0A8C8S468_9SAUR</name>
<organism evidence="1 2">
    <name type="scientific">Pelusios castaneus</name>
    <name type="common">West African mud turtle</name>
    <dbReference type="NCBI Taxonomy" id="367368"/>
    <lineage>
        <taxon>Eukaryota</taxon>
        <taxon>Metazoa</taxon>
        <taxon>Chordata</taxon>
        <taxon>Craniata</taxon>
        <taxon>Vertebrata</taxon>
        <taxon>Euteleostomi</taxon>
        <taxon>Archelosauria</taxon>
        <taxon>Testudinata</taxon>
        <taxon>Testudines</taxon>
        <taxon>Pleurodira</taxon>
        <taxon>Pelomedusidae</taxon>
        <taxon>Pelusios</taxon>
    </lineage>
</organism>
<protein>
    <recommendedName>
        <fullName evidence="3">EEF1A lysine methyltransferase 2</fullName>
    </recommendedName>
</protein>
<dbReference type="PANTHER" id="PTHR12843">
    <property type="entry name" value="PROTEIN-LYSINE N-METHYLTRANSFERASE METTL10"/>
    <property type="match status" value="1"/>
</dbReference>
<reference evidence="1" key="2">
    <citation type="submission" date="2025-09" db="UniProtKB">
        <authorList>
            <consortium name="Ensembl"/>
        </authorList>
    </citation>
    <scope>IDENTIFICATION</scope>
</reference>
<dbReference type="PANTHER" id="PTHR12843:SF5">
    <property type="entry name" value="EEF1A LYSINE METHYLTRANSFERASE 2"/>
    <property type="match status" value="1"/>
</dbReference>
<dbReference type="AlphaFoldDB" id="A0A8C8S468"/>
<dbReference type="GO" id="GO:0016279">
    <property type="term" value="F:protein-lysine N-methyltransferase activity"/>
    <property type="evidence" value="ECO:0007669"/>
    <property type="project" value="TreeGrafter"/>
</dbReference>